<evidence type="ECO:0000313" key="1">
    <source>
        <dbReference type="EMBL" id="CDF39983.1"/>
    </source>
</evidence>
<dbReference type="KEGG" id="ccp:CHC_T00000606001"/>
<protein>
    <submittedName>
        <fullName evidence="1">Uncharacterized protein</fullName>
    </submittedName>
</protein>
<evidence type="ECO:0000313" key="2">
    <source>
        <dbReference type="Proteomes" id="UP000012073"/>
    </source>
</evidence>
<name>R7QQI7_CHOCR</name>
<sequence>MKTKTSLNKFYYMSPRSGPSLLPVHTFIESASCRLSLLPYYRLSTTDYRLTTIDYKLPKLYNPPCPCLLAFLTMTTLDVRKRSAVLKISATSQGG</sequence>
<keyword evidence="2" id="KW-1185">Reference proteome</keyword>
<dbReference type="GeneID" id="17317995"/>
<dbReference type="RefSeq" id="XP_005710277.1">
    <property type="nucleotide sequence ID" value="XM_005710220.1"/>
</dbReference>
<reference evidence="2" key="1">
    <citation type="journal article" date="2013" name="Proc. Natl. Acad. Sci. U.S.A.">
        <title>Genome structure and metabolic features in the red seaweed Chondrus crispus shed light on evolution of the Archaeplastida.</title>
        <authorList>
            <person name="Collen J."/>
            <person name="Porcel B."/>
            <person name="Carre W."/>
            <person name="Ball S.G."/>
            <person name="Chaparro C."/>
            <person name="Tonon T."/>
            <person name="Barbeyron T."/>
            <person name="Michel G."/>
            <person name="Noel B."/>
            <person name="Valentin K."/>
            <person name="Elias M."/>
            <person name="Artiguenave F."/>
            <person name="Arun A."/>
            <person name="Aury J.M."/>
            <person name="Barbosa-Neto J.F."/>
            <person name="Bothwell J.H."/>
            <person name="Bouget F.Y."/>
            <person name="Brillet L."/>
            <person name="Cabello-Hurtado F."/>
            <person name="Capella-Gutierrez S."/>
            <person name="Charrier B."/>
            <person name="Cladiere L."/>
            <person name="Cock J.M."/>
            <person name="Coelho S.M."/>
            <person name="Colleoni C."/>
            <person name="Czjzek M."/>
            <person name="Da Silva C."/>
            <person name="Delage L."/>
            <person name="Denoeud F."/>
            <person name="Deschamps P."/>
            <person name="Dittami S.M."/>
            <person name="Gabaldon T."/>
            <person name="Gachon C.M."/>
            <person name="Groisillier A."/>
            <person name="Herve C."/>
            <person name="Jabbari K."/>
            <person name="Katinka M."/>
            <person name="Kloareg B."/>
            <person name="Kowalczyk N."/>
            <person name="Labadie K."/>
            <person name="Leblanc C."/>
            <person name="Lopez P.J."/>
            <person name="McLachlan D.H."/>
            <person name="Meslet-Cladiere L."/>
            <person name="Moustafa A."/>
            <person name="Nehr Z."/>
            <person name="Nyvall Collen P."/>
            <person name="Panaud O."/>
            <person name="Partensky F."/>
            <person name="Poulain J."/>
            <person name="Rensing S.A."/>
            <person name="Rousvoal S."/>
            <person name="Samson G."/>
            <person name="Symeonidi A."/>
            <person name="Weissenbach J."/>
            <person name="Zambounis A."/>
            <person name="Wincker P."/>
            <person name="Boyen C."/>
        </authorList>
    </citation>
    <scope>NUCLEOTIDE SEQUENCE [LARGE SCALE GENOMIC DNA]</scope>
    <source>
        <strain evidence="2">cv. Stackhouse</strain>
    </source>
</reference>
<dbReference type="AlphaFoldDB" id="R7QQI7"/>
<organism evidence="1 2">
    <name type="scientific">Chondrus crispus</name>
    <name type="common">Carrageen Irish moss</name>
    <name type="synonym">Polymorpha crispa</name>
    <dbReference type="NCBI Taxonomy" id="2769"/>
    <lineage>
        <taxon>Eukaryota</taxon>
        <taxon>Rhodophyta</taxon>
        <taxon>Florideophyceae</taxon>
        <taxon>Rhodymeniophycidae</taxon>
        <taxon>Gigartinales</taxon>
        <taxon>Gigartinaceae</taxon>
        <taxon>Chondrus</taxon>
    </lineage>
</organism>
<dbReference type="Gramene" id="CDF39983">
    <property type="protein sequence ID" value="CDF39983"/>
    <property type="gene ID" value="CHC_T00000606001"/>
</dbReference>
<gene>
    <name evidence="1" type="ORF">CHC_T00000606001</name>
</gene>
<accession>R7QQI7</accession>
<dbReference type="Proteomes" id="UP000012073">
    <property type="component" value="Unassembled WGS sequence"/>
</dbReference>
<dbReference type="EMBL" id="HG002101">
    <property type="protein sequence ID" value="CDF39983.1"/>
    <property type="molecule type" value="Genomic_DNA"/>
</dbReference>
<proteinExistence type="predicted"/>